<dbReference type="SUPFAM" id="SSF55681">
    <property type="entry name" value="Class II aaRS and biotin synthetases"/>
    <property type="match status" value="1"/>
</dbReference>
<evidence type="ECO:0000256" key="4">
    <source>
        <dbReference type="ARBA" id="ARBA00011496"/>
    </source>
</evidence>
<keyword evidence="6 8" id="KW-0963">Cytoplasm</keyword>
<keyword evidence="8" id="KW-0368">Histidine biosynthesis</keyword>
<name>A0A3G2T3D0_9GAMM</name>
<keyword evidence="11" id="KW-0328">Glycosyltransferase</keyword>
<organism evidence="11 12">
    <name type="scientific">Acinetobacter wuhouensis</name>
    <dbReference type="NCBI Taxonomy" id="1879050"/>
    <lineage>
        <taxon>Bacteria</taxon>
        <taxon>Pseudomonadati</taxon>
        <taxon>Pseudomonadota</taxon>
        <taxon>Gammaproteobacteria</taxon>
        <taxon>Moraxellales</taxon>
        <taxon>Moraxellaceae</taxon>
        <taxon>Acinetobacter</taxon>
    </lineage>
</organism>
<evidence type="ECO:0000256" key="8">
    <source>
        <dbReference type="HAMAP-Rule" id="MF_00125"/>
    </source>
</evidence>
<sequence length="388" mass="42784">MPISETWLLPDGVADVLPEQAQVIEQLRRKALDFLASRGYQLVYTPFIEYIESLSSLSESNQDLDLATFKVIDQLSGRLLGVRADMTPQVARIDAHVHQVQGVARYCYAGTVLHTKPQGFNTTRAPLQLGAELFGSDSIDADVELIDVMLNLIKTAGLEDGIHLDLGHVGLFRSLVKHAGLNKSTERQLSDLYQRKALPELAEFTQDLKFGADFYALGRYASDFEALQANLSTEILADVAFKQAVDALRTTQTEIQTRWPNLKIGIDVVELRSYHYHTGLMYAVYAPNRAEPLAKGGRYDGIGEHFGRARPATGFSCDLYTLSAGQHQKIEKVVAPKGTEPALLDAIATARTQGLSVIQLLGNDDLNSVPYATHKMVNVAGEWKIETI</sequence>
<dbReference type="GO" id="GO:0016757">
    <property type="term" value="F:glycosyltransferase activity"/>
    <property type="evidence" value="ECO:0007669"/>
    <property type="project" value="UniProtKB-KW"/>
</dbReference>
<feature type="binding site" evidence="9">
    <location>
        <position position="272"/>
    </location>
    <ligand>
        <name>L-histidine</name>
        <dbReference type="ChEBI" id="CHEBI:57595"/>
    </ligand>
</feature>
<dbReference type="EMBL" id="CP033133">
    <property type="protein sequence ID" value="AYO54708.1"/>
    <property type="molecule type" value="Genomic_DNA"/>
</dbReference>
<comment type="subcellular location">
    <subcellularLocation>
        <location evidence="1 8">Cytoplasm</location>
    </subcellularLocation>
</comment>
<evidence type="ECO:0000256" key="2">
    <source>
        <dbReference type="ARBA" id="ARBA00004667"/>
    </source>
</evidence>
<dbReference type="InterPro" id="IPR045864">
    <property type="entry name" value="aa-tRNA-synth_II/BPL/LPL"/>
</dbReference>
<feature type="binding site" evidence="9">
    <location>
        <begin position="85"/>
        <end position="87"/>
    </location>
    <ligand>
        <name>L-histidine</name>
        <dbReference type="ChEBI" id="CHEBI:57595"/>
    </ligand>
</feature>
<comment type="similarity">
    <text evidence="3 8">Belongs to the class-II aminoacyl-tRNA synthetase family. HisZ subfamily.</text>
</comment>
<comment type="subunit">
    <text evidence="4 8">Heteromultimer composed of HisG and HisZ subunits.</text>
</comment>
<dbReference type="GO" id="GO:0004821">
    <property type="term" value="F:histidine-tRNA ligase activity"/>
    <property type="evidence" value="ECO:0007669"/>
    <property type="project" value="TreeGrafter"/>
</dbReference>
<dbReference type="UniPathway" id="UPA00031">
    <property type="reaction ID" value="UER00006"/>
</dbReference>
<dbReference type="InterPro" id="IPR041715">
    <property type="entry name" value="HisRS-like_core"/>
</dbReference>
<dbReference type="Proteomes" id="UP000279962">
    <property type="component" value="Chromosome"/>
</dbReference>
<dbReference type="InterPro" id="IPR004517">
    <property type="entry name" value="HisZ"/>
</dbReference>
<comment type="miscellaneous">
    <text evidence="8">This function is generally fulfilled by the C-terminal part of HisG, which is missing in some bacteria such as this one.</text>
</comment>
<proteinExistence type="inferred from homology"/>
<dbReference type="GO" id="GO:0005737">
    <property type="term" value="C:cytoplasm"/>
    <property type="evidence" value="ECO:0007669"/>
    <property type="project" value="UniProtKB-SubCell"/>
</dbReference>
<evidence type="ECO:0000256" key="1">
    <source>
        <dbReference type="ARBA" id="ARBA00004496"/>
    </source>
</evidence>
<evidence type="ECO:0000256" key="9">
    <source>
        <dbReference type="PIRSR" id="PIRSR001549-1"/>
    </source>
</evidence>
<evidence type="ECO:0000256" key="7">
    <source>
        <dbReference type="ARBA" id="ARBA00025246"/>
    </source>
</evidence>
<protein>
    <recommendedName>
        <fullName evidence="5 8">ATP phosphoribosyltransferase regulatory subunit</fullName>
    </recommendedName>
</protein>
<keyword evidence="8" id="KW-0028">Amino-acid biosynthesis</keyword>
<gene>
    <name evidence="8" type="primary">hisZ</name>
    <name evidence="11" type="ORF">CDG68_14085</name>
</gene>
<evidence type="ECO:0000313" key="12">
    <source>
        <dbReference type="Proteomes" id="UP000279962"/>
    </source>
</evidence>
<comment type="pathway">
    <text evidence="2 8">Amino-acid biosynthesis; L-histidine biosynthesis; L-histidine from 5-phospho-alpha-D-ribose 1-diphosphate: step 1/9.</text>
</comment>
<evidence type="ECO:0000313" key="11">
    <source>
        <dbReference type="EMBL" id="AYO54708.1"/>
    </source>
</evidence>
<evidence type="ECO:0000256" key="3">
    <source>
        <dbReference type="ARBA" id="ARBA00005539"/>
    </source>
</evidence>
<feature type="domain" description="Class II Histidinyl-tRNA synthetase (HisRS)-like catalytic core" evidence="10">
    <location>
        <begin position="12"/>
        <end position="321"/>
    </location>
</feature>
<dbReference type="Pfam" id="PF13393">
    <property type="entry name" value="tRNA-synt_His"/>
    <property type="match status" value="1"/>
</dbReference>
<evidence type="ECO:0000259" key="10">
    <source>
        <dbReference type="Pfam" id="PF13393"/>
    </source>
</evidence>
<accession>A0A3G2T3D0</accession>
<reference evidence="11 12" key="1">
    <citation type="submission" date="2018-10" db="EMBL/GenBank/DDBJ databases">
        <title>The complete genome of Acinetobacter wuhouensis strain WCHAW010062.</title>
        <authorList>
            <person name="Hu Y."/>
            <person name="Long H."/>
            <person name="Feng Y."/>
            <person name="Zong Z."/>
        </authorList>
    </citation>
    <scope>NUCLEOTIDE SEQUENCE [LARGE SCALE GENOMIC DNA]</scope>
    <source>
        <strain evidence="11 12">WCHAW010062</strain>
    </source>
</reference>
<comment type="function">
    <text evidence="7 8">Required for the first step of histidine biosynthesis. May allow the feedback regulation of ATP phosphoribosyltransferase activity by histidine.</text>
</comment>
<dbReference type="GO" id="GO:0000105">
    <property type="term" value="P:L-histidine biosynthetic process"/>
    <property type="evidence" value="ECO:0007669"/>
    <property type="project" value="UniProtKB-UniRule"/>
</dbReference>
<dbReference type="PANTHER" id="PTHR43707:SF1">
    <property type="entry name" value="HISTIDINE--TRNA LIGASE, MITOCHONDRIAL-RELATED"/>
    <property type="match status" value="1"/>
</dbReference>
<dbReference type="PIRSF" id="PIRSF001549">
    <property type="entry name" value="His-tRNA_synth"/>
    <property type="match status" value="1"/>
</dbReference>
<feature type="binding site" evidence="9">
    <location>
        <position position="128"/>
    </location>
    <ligand>
        <name>L-histidine</name>
        <dbReference type="ChEBI" id="CHEBI:57595"/>
    </ligand>
</feature>
<dbReference type="NCBIfam" id="NF009086">
    <property type="entry name" value="PRK12421.1"/>
    <property type="match status" value="1"/>
</dbReference>
<dbReference type="AlphaFoldDB" id="A0A3G2T3D0"/>
<evidence type="ECO:0000256" key="5">
    <source>
        <dbReference type="ARBA" id="ARBA00020397"/>
    </source>
</evidence>
<dbReference type="Gene3D" id="3.30.930.10">
    <property type="entry name" value="Bira Bifunctional Protein, Domain 2"/>
    <property type="match status" value="1"/>
</dbReference>
<dbReference type="RefSeq" id="WP_087552030.1">
    <property type="nucleotide sequence ID" value="NZ_CP033133.1"/>
</dbReference>
<dbReference type="HAMAP" id="MF_00125">
    <property type="entry name" value="HisZ"/>
    <property type="match status" value="1"/>
</dbReference>
<dbReference type="NCBIfam" id="TIGR00443">
    <property type="entry name" value="hisZ_biosyn_reg"/>
    <property type="match status" value="1"/>
</dbReference>
<dbReference type="PANTHER" id="PTHR43707">
    <property type="entry name" value="HISTIDYL-TRNA SYNTHETASE"/>
    <property type="match status" value="1"/>
</dbReference>
<dbReference type="InterPro" id="IPR004516">
    <property type="entry name" value="HisRS/HisZ"/>
</dbReference>
<feature type="binding site" evidence="9">
    <location>
        <position position="132"/>
    </location>
    <ligand>
        <name>L-histidine</name>
        <dbReference type="ChEBI" id="CHEBI:57595"/>
    </ligand>
</feature>
<dbReference type="GO" id="GO:0006427">
    <property type="term" value="P:histidyl-tRNA aminoacylation"/>
    <property type="evidence" value="ECO:0007669"/>
    <property type="project" value="TreeGrafter"/>
</dbReference>
<dbReference type="NCBIfam" id="NF008935">
    <property type="entry name" value="PRK12292.1-1"/>
    <property type="match status" value="1"/>
</dbReference>
<evidence type="ECO:0000256" key="6">
    <source>
        <dbReference type="ARBA" id="ARBA00022490"/>
    </source>
</evidence>
<keyword evidence="11" id="KW-0808">Transferase</keyword>